<feature type="domain" description="Methyltransferase FkbM" evidence="1">
    <location>
        <begin position="13"/>
        <end position="166"/>
    </location>
</feature>
<dbReference type="GO" id="GO:0008168">
    <property type="term" value="F:methyltransferase activity"/>
    <property type="evidence" value="ECO:0007669"/>
    <property type="project" value="UniProtKB-KW"/>
</dbReference>
<dbReference type="PANTHER" id="PTHR34203">
    <property type="entry name" value="METHYLTRANSFERASE, FKBM FAMILY PROTEIN"/>
    <property type="match status" value="1"/>
</dbReference>
<reference evidence="2 3" key="1">
    <citation type="submission" date="2016-04" db="EMBL/GenBank/DDBJ databases">
        <title>Genome sequence of Methanobrevibacter cuticularis DSM 11139.</title>
        <authorList>
            <person name="Poehlein A."/>
            <person name="Seedorf H."/>
            <person name="Daniel R."/>
        </authorList>
    </citation>
    <scope>NUCLEOTIDE SEQUENCE [LARGE SCALE GENOMIC DNA]</scope>
    <source>
        <strain evidence="2 3">DSM 11139</strain>
    </source>
</reference>
<dbReference type="Pfam" id="PF05050">
    <property type="entry name" value="Methyltransf_21"/>
    <property type="match status" value="1"/>
</dbReference>
<keyword evidence="2" id="KW-0808">Transferase</keyword>
<organism evidence="2 3">
    <name type="scientific">Methanobrevibacter cuticularis</name>
    <dbReference type="NCBI Taxonomy" id="47311"/>
    <lineage>
        <taxon>Archaea</taxon>
        <taxon>Methanobacteriati</taxon>
        <taxon>Methanobacteriota</taxon>
        <taxon>Methanomada group</taxon>
        <taxon>Methanobacteria</taxon>
        <taxon>Methanobacteriales</taxon>
        <taxon>Methanobacteriaceae</taxon>
        <taxon>Methanobrevibacter</taxon>
    </lineage>
</organism>
<protein>
    <submittedName>
        <fullName evidence="2">Methyltransferase domain protein</fullName>
    </submittedName>
</protein>
<sequence length="188" mass="21009">MGGGGKSDKVVIDVGANVGDSALFFANKGYNVIGFEPVHSFYEVALKNIKLNPNLEKRIKLINKGVSDKKETIHINYNFVGDGGASSFGESLYECEVETLTIKDILNEFNIKNPYLLKMDCEGCENPIICNCDLSMFDKIIFEYHTILTGLCHEKLVDRLEKQGFKISKIEGNKEIGVIHLDKEDNLI</sequence>
<dbReference type="InterPro" id="IPR052514">
    <property type="entry name" value="SAM-dependent_MTase"/>
</dbReference>
<dbReference type="OrthoDB" id="275825at2157"/>
<dbReference type="Proteomes" id="UP000077275">
    <property type="component" value="Unassembled WGS sequence"/>
</dbReference>
<dbReference type="RefSeq" id="WP_067259739.1">
    <property type="nucleotide sequence ID" value="NZ_LWMW01000102.1"/>
</dbReference>
<dbReference type="InterPro" id="IPR006342">
    <property type="entry name" value="FkbM_mtfrase"/>
</dbReference>
<evidence type="ECO:0000313" key="2">
    <source>
        <dbReference type="EMBL" id="KZX16015.1"/>
    </source>
</evidence>
<dbReference type="NCBIfam" id="TIGR01444">
    <property type="entry name" value="fkbM_fam"/>
    <property type="match status" value="1"/>
</dbReference>
<dbReference type="EMBL" id="LWMW01000102">
    <property type="protein sequence ID" value="KZX16015.1"/>
    <property type="molecule type" value="Genomic_DNA"/>
</dbReference>
<keyword evidence="3" id="KW-1185">Reference proteome</keyword>
<dbReference type="Gene3D" id="3.40.50.150">
    <property type="entry name" value="Vaccinia Virus protein VP39"/>
    <property type="match status" value="1"/>
</dbReference>
<dbReference type="InterPro" id="IPR029063">
    <property type="entry name" value="SAM-dependent_MTases_sf"/>
</dbReference>
<proteinExistence type="predicted"/>
<keyword evidence="2" id="KW-0489">Methyltransferase</keyword>
<dbReference type="AlphaFoldDB" id="A0A166DW62"/>
<comment type="caution">
    <text evidence="2">The sequence shown here is derived from an EMBL/GenBank/DDBJ whole genome shotgun (WGS) entry which is preliminary data.</text>
</comment>
<dbReference type="GO" id="GO:0032259">
    <property type="term" value="P:methylation"/>
    <property type="evidence" value="ECO:0007669"/>
    <property type="project" value="UniProtKB-KW"/>
</dbReference>
<name>A0A166DW62_9EURY</name>
<accession>A0A166DW62</accession>
<dbReference type="PANTHER" id="PTHR34203:SF15">
    <property type="entry name" value="SLL1173 PROTEIN"/>
    <property type="match status" value="1"/>
</dbReference>
<dbReference type="STRING" id="47311.MBCUT_11510"/>
<gene>
    <name evidence="2" type="ORF">MBCUT_11510</name>
</gene>
<dbReference type="SUPFAM" id="SSF53335">
    <property type="entry name" value="S-adenosyl-L-methionine-dependent methyltransferases"/>
    <property type="match status" value="1"/>
</dbReference>
<dbReference type="PATRIC" id="fig|47311.3.peg.1264"/>
<evidence type="ECO:0000259" key="1">
    <source>
        <dbReference type="Pfam" id="PF05050"/>
    </source>
</evidence>
<evidence type="ECO:0000313" key="3">
    <source>
        <dbReference type="Proteomes" id="UP000077275"/>
    </source>
</evidence>